<evidence type="ECO:0000256" key="2">
    <source>
        <dbReference type="SAM" id="Phobius"/>
    </source>
</evidence>
<dbReference type="PANTHER" id="PTHR21666">
    <property type="entry name" value="PEPTIDASE-RELATED"/>
    <property type="match status" value="1"/>
</dbReference>
<feature type="region of interest" description="Disordered" evidence="1">
    <location>
        <begin position="258"/>
        <end position="308"/>
    </location>
</feature>
<organism evidence="4 5">
    <name type="scientific">Bacillus thermozeamaize</name>
    <dbReference type="NCBI Taxonomy" id="230954"/>
    <lineage>
        <taxon>Bacteria</taxon>
        <taxon>Bacillati</taxon>
        <taxon>Bacillota</taxon>
        <taxon>Bacilli</taxon>
        <taxon>Bacillales</taxon>
        <taxon>Bacillaceae</taxon>
        <taxon>Bacillus</taxon>
    </lineage>
</organism>
<dbReference type="InterPro" id="IPR050570">
    <property type="entry name" value="Cell_wall_metabolism_enzyme"/>
</dbReference>
<keyword evidence="2" id="KW-0472">Membrane</keyword>
<dbReference type="InterPro" id="IPR016047">
    <property type="entry name" value="M23ase_b-sheet_dom"/>
</dbReference>
<proteinExistence type="predicted"/>
<dbReference type="PANTHER" id="PTHR21666:SF291">
    <property type="entry name" value="STAGE II SPORULATION PROTEIN Q"/>
    <property type="match status" value="1"/>
</dbReference>
<dbReference type="AlphaFoldDB" id="A0A1Y3P9Z9"/>
<evidence type="ECO:0000259" key="3">
    <source>
        <dbReference type="Pfam" id="PF01551"/>
    </source>
</evidence>
<dbReference type="Pfam" id="PF01551">
    <property type="entry name" value="Peptidase_M23"/>
    <property type="match status" value="1"/>
</dbReference>
<dbReference type="Gene3D" id="2.70.70.10">
    <property type="entry name" value="Glucose Permease (Domain IIA)"/>
    <property type="match status" value="1"/>
</dbReference>
<feature type="domain" description="M23ase beta-sheet core" evidence="3">
    <location>
        <begin position="169"/>
        <end position="267"/>
    </location>
</feature>
<accession>A0A1Y3P9Z9</accession>
<dbReference type="EMBL" id="LZRT01000142">
    <property type="protein sequence ID" value="OUM84163.1"/>
    <property type="molecule type" value="Genomic_DNA"/>
</dbReference>
<evidence type="ECO:0000256" key="1">
    <source>
        <dbReference type="SAM" id="MobiDB-lite"/>
    </source>
</evidence>
<dbReference type="CDD" id="cd12797">
    <property type="entry name" value="M23_peptidase"/>
    <property type="match status" value="1"/>
</dbReference>
<evidence type="ECO:0000313" key="5">
    <source>
        <dbReference type="Proteomes" id="UP000196475"/>
    </source>
</evidence>
<comment type="caution">
    <text evidence="4">The sequence shown here is derived from an EMBL/GenBank/DDBJ whole genome shotgun (WGS) entry which is preliminary data.</text>
</comment>
<keyword evidence="2" id="KW-0812">Transmembrane</keyword>
<gene>
    <name evidence="4" type="ORF">BAA01_04320</name>
</gene>
<sequence length="308" mass="34324">MNHKEHEQHSHELEHAAQSMDAVDMLPDQPPAEQEKTVKEAGAETVMAQTARKGTGRAKGAKWKTWFRNKWVPPVVYLAVAAIIFTVMWQLQDRNDYPLNKEDLGISVREGQNLTQNEEQSVPVTGQKEVMIEPVKKDAEMVVVRHFFDDKAGEKNAQAMVKYGDSYTAHNGIDYALKSGEPFEVIAALSGKVTRVAQDPLVGYLIEMTHDDQLVTVYQSLSEVYVEEGDVLQQGTVLGIAGRNEYEQDTGNHLHFEVRKDGKPVSPLAYLNPPSPAGSEKKATGSEEKTTDTEKKTTDSEEKAEEQD</sequence>
<dbReference type="InterPro" id="IPR011055">
    <property type="entry name" value="Dup_hybrid_motif"/>
</dbReference>
<feature type="compositionally biased region" description="Basic and acidic residues" evidence="1">
    <location>
        <begin position="279"/>
        <end position="301"/>
    </location>
</feature>
<feature type="transmembrane region" description="Helical" evidence="2">
    <location>
        <begin position="71"/>
        <end position="91"/>
    </location>
</feature>
<keyword evidence="2" id="KW-1133">Transmembrane helix</keyword>
<protein>
    <recommendedName>
        <fullName evidence="3">M23ase beta-sheet core domain-containing protein</fullName>
    </recommendedName>
</protein>
<reference evidence="5" key="1">
    <citation type="submission" date="2016-06" db="EMBL/GenBank/DDBJ databases">
        <authorList>
            <person name="Nascimento L."/>
            <person name="Pereira R.V."/>
            <person name="Martins L.F."/>
            <person name="Quaggio R.B."/>
            <person name="Silva A.M."/>
            <person name="Setubal J.C."/>
        </authorList>
    </citation>
    <scope>NUCLEOTIDE SEQUENCE [LARGE SCALE GENOMIC DNA]</scope>
</reference>
<name>A0A1Y3P9Z9_9BACI</name>
<dbReference type="GO" id="GO:0004222">
    <property type="term" value="F:metalloendopeptidase activity"/>
    <property type="evidence" value="ECO:0007669"/>
    <property type="project" value="TreeGrafter"/>
</dbReference>
<dbReference type="SUPFAM" id="SSF51261">
    <property type="entry name" value="Duplicated hybrid motif"/>
    <property type="match status" value="1"/>
</dbReference>
<evidence type="ECO:0000313" key="4">
    <source>
        <dbReference type="EMBL" id="OUM84163.1"/>
    </source>
</evidence>
<dbReference type="Proteomes" id="UP000196475">
    <property type="component" value="Unassembled WGS sequence"/>
</dbReference>